<sequence length="71" mass="8129">MNCGIVKKKKIGEWAIRSQGSWKQDQGSETRCSNLSTIVIVKDKPSTSARVFFKEKIRYSPTSYESRRNMG</sequence>
<protein>
    <submittedName>
        <fullName evidence="1">Uncharacterized protein</fullName>
    </submittedName>
</protein>
<organism evidence="1">
    <name type="scientific">viral metagenome</name>
    <dbReference type="NCBI Taxonomy" id="1070528"/>
    <lineage>
        <taxon>unclassified sequences</taxon>
        <taxon>metagenomes</taxon>
        <taxon>organismal metagenomes</taxon>
    </lineage>
</organism>
<dbReference type="AlphaFoldDB" id="A0A6C0DG70"/>
<dbReference type="EMBL" id="MN739587">
    <property type="protein sequence ID" value="QHT14585.1"/>
    <property type="molecule type" value="Genomic_DNA"/>
</dbReference>
<evidence type="ECO:0000313" key="1">
    <source>
        <dbReference type="EMBL" id="QHT14585.1"/>
    </source>
</evidence>
<accession>A0A6C0DG70</accession>
<proteinExistence type="predicted"/>
<name>A0A6C0DG70_9ZZZZ</name>
<reference evidence="1" key="1">
    <citation type="journal article" date="2020" name="Nature">
        <title>Giant virus diversity and host interactions through global metagenomics.</title>
        <authorList>
            <person name="Schulz F."/>
            <person name="Roux S."/>
            <person name="Paez-Espino D."/>
            <person name="Jungbluth S."/>
            <person name="Walsh D.A."/>
            <person name="Denef V.J."/>
            <person name="McMahon K.D."/>
            <person name="Konstantinidis K.T."/>
            <person name="Eloe-Fadrosh E.A."/>
            <person name="Kyrpides N.C."/>
            <person name="Woyke T."/>
        </authorList>
    </citation>
    <scope>NUCLEOTIDE SEQUENCE</scope>
    <source>
        <strain evidence="1">GVMAG-M-3300023174-141</strain>
    </source>
</reference>